<evidence type="ECO:0000256" key="3">
    <source>
        <dbReference type="ARBA" id="ARBA00022490"/>
    </source>
</evidence>
<evidence type="ECO:0000256" key="7">
    <source>
        <dbReference type="ARBA" id="ARBA00023204"/>
    </source>
</evidence>
<feature type="domain" description="Methylated-DNA-[protein]-cysteine S-methyltransferase DNA binding" evidence="10">
    <location>
        <begin position="69"/>
        <end position="148"/>
    </location>
</feature>
<evidence type="ECO:0000313" key="12">
    <source>
        <dbReference type="EMBL" id="CUN79059.1"/>
    </source>
</evidence>
<evidence type="ECO:0000256" key="9">
    <source>
        <dbReference type="HAMAP-Rule" id="MF_00772"/>
    </source>
</evidence>
<dbReference type="GO" id="GO:0003908">
    <property type="term" value="F:methylated-DNA-[protein]-cysteine S-methyltransferase activity"/>
    <property type="evidence" value="ECO:0007669"/>
    <property type="project" value="UniProtKB-UniRule"/>
</dbReference>
<accession>A0A173ZTT0</accession>
<evidence type="ECO:0000259" key="10">
    <source>
        <dbReference type="Pfam" id="PF01035"/>
    </source>
</evidence>
<dbReference type="HAMAP" id="MF_00772">
    <property type="entry name" value="OGT"/>
    <property type="match status" value="1"/>
</dbReference>
<dbReference type="InterPro" id="IPR036631">
    <property type="entry name" value="MGMT_N_sf"/>
</dbReference>
<dbReference type="FunFam" id="1.10.10.10:FF:000214">
    <property type="entry name" value="Methylated-DNA--protein-cysteine methyltransferase"/>
    <property type="match status" value="1"/>
</dbReference>
<dbReference type="InterPro" id="IPR036217">
    <property type="entry name" value="MethylDNA_cys_MeTrfase_DNAb"/>
</dbReference>
<dbReference type="Gene3D" id="1.10.10.10">
    <property type="entry name" value="Winged helix-like DNA-binding domain superfamily/Winged helix DNA-binding domain"/>
    <property type="match status" value="1"/>
</dbReference>
<dbReference type="InterPro" id="IPR023546">
    <property type="entry name" value="MGMT"/>
</dbReference>
<evidence type="ECO:0000313" key="13">
    <source>
        <dbReference type="Proteomes" id="UP000095594"/>
    </source>
</evidence>
<feature type="active site" description="Nucleophile; methyl group acceptor" evidence="9">
    <location>
        <position position="120"/>
    </location>
</feature>
<dbReference type="InterPro" id="IPR008332">
    <property type="entry name" value="MethylG_MeTrfase_N"/>
</dbReference>
<dbReference type="PROSITE" id="PS00374">
    <property type="entry name" value="MGMT"/>
    <property type="match status" value="1"/>
</dbReference>
<dbReference type="InterPro" id="IPR001497">
    <property type="entry name" value="MethylDNA_cys_MeTrfase_AS"/>
</dbReference>
<keyword evidence="7 9" id="KW-0234">DNA repair</keyword>
<comment type="function">
    <text evidence="9">Involved in the cellular defense against the biological effects of O6-methylguanine (O6-MeG) and O4-methylthymine (O4-MeT) in DNA. Repairs the methylated nucleobase in DNA by stoichiometrically transferring the methyl group to a cysteine residue in the enzyme. This is a suicide reaction: the enzyme is irreversibly inactivated.</text>
</comment>
<dbReference type="AlphaFoldDB" id="A0A173ZTT0"/>
<dbReference type="GO" id="GO:0032259">
    <property type="term" value="P:methylation"/>
    <property type="evidence" value="ECO:0007669"/>
    <property type="project" value="UniProtKB-KW"/>
</dbReference>
<dbReference type="SUPFAM" id="SSF46767">
    <property type="entry name" value="Methylated DNA-protein cysteine methyltransferase, C-terminal domain"/>
    <property type="match status" value="1"/>
</dbReference>
<dbReference type="EC" id="2.1.1.63" evidence="9"/>
<evidence type="ECO:0000256" key="8">
    <source>
        <dbReference type="ARBA" id="ARBA00049348"/>
    </source>
</evidence>
<dbReference type="Gene3D" id="3.30.160.70">
    <property type="entry name" value="Methylated DNA-protein cysteine methyltransferase domain"/>
    <property type="match status" value="1"/>
</dbReference>
<organism evidence="12 13">
    <name type="scientific">Clostridium disporicum</name>
    <dbReference type="NCBI Taxonomy" id="84024"/>
    <lineage>
        <taxon>Bacteria</taxon>
        <taxon>Bacillati</taxon>
        <taxon>Bacillota</taxon>
        <taxon>Clostridia</taxon>
        <taxon>Eubacteriales</taxon>
        <taxon>Clostridiaceae</taxon>
        <taxon>Clostridium</taxon>
    </lineage>
</organism>
<comment type="similarity">
    <text evidence="2 9">Belongs to the MGMT family.</text>
</comment>
<evidence type="ECO:0000256" key="6">
    <source>
        <dbReference type="ARBA" id="ARBA00022763"/>
    </source>
</evidence>
<dbReference type="InterPro" id="IPR036388">
    <property type="entry name" value="WH-like_DNA-bd_sf"/>
</dbReference>
<name>A0A173ZTT0_9CLOT</name>
<dbReference type="CDD" id="cd06445">
    <property type="entry name" value="ATase"/>
    <property type="match status" value="1"/>
</dbReference>
<comment type="subcellular location">
    <subcellularLocation>
        <location evidence="9">Cytoplasm</location>
    </subcellularLocation>
</comment>
<keyword evidence="6 9" id="KW-0227">DNA damage</keyword>
<dbReference type="EMBL" id="CYZX01000003">
    <property type="protein sequence ID" value="CUN79059.1"/>
    <property type="molecule type" value="Genomic_DNA"/>
</dbReference>
<dbReference type="Pfam" id="PF01035">
    <property type="entry name" value="DNA_binding_1"/>
    <property type="match status" value="1"/>
</dbReference>
<dbReference type="PANTHER" id="PTHR10815">
    <property type="entry name" value="METHYLATED-DNA--PROTEIN-CYSTEINE METHYLTRANSFERASE"/>
    <property type="match status" value="1"/>
</dbReference>
<reference evidence="12 13" key="1">
    <citation type="submission" date="2015-09" db="EMBL/GenBank/DDBJ databases">
        <authorList>
            <consortium name="Pathogen Informatics"/>
        </authorList>
    </citation>
    <scope>NUCLEOTIDE SEQUENCE [LARGE SCALE GENOMIC DNA]</scope>
    <source>
        <strain evidence="12 13">2789STDY5834856</strain>
    </source>
</reference>
<evidence type="ECO:0000256" key="5">
    <source>
        <dbReference type="ARBA" id="ARBA00022679"/>
    </source>
</evidence>
<sequence length="151" mass="16905">MNYGYYESPIGKIKIEAEGESIIGVSFSMESSEWDENEAVIKCKNQLQEYFEGKRKEFDLNIKFIKGTEFQISVWKALSNISYGEKVTYKSIAEKINNPKAVRAVGGANNKNPIAIIIPCHRVVGSNGKMVGYAGGIDKKEYLLKLEEKNG</sequence>
<dbReference type="InterPro" id="IPR014048">
    <property type="entry name" value="MethylDNA_cys_MeTrfase_DNA-bd"/>
</dbReference>
<protein>
    <recommendedName>
        <fullName evidence="9">Methylated-DNA--protein-cysteine methyltransferase</fullName>
        <ecNumber evidence="9">2.1.1.63</ecNumber>
    </recommendedName>
    <alternativeName>
        <fullName evidence="9">6-O-methylguanine-DNA methyltransferase</fullName>
        <shortName evidence="9">MGMT</shortName>
    </alternativeName>
    <alternativeName>
        <fullName evidence="9">O-6-methylguanine-DNA-alkyltransferase</fullName>
    </alternativeName>
</protein>
<gene>
    <name evidence="12" type="primary">ogt</name>
    <name evidence="12" type="ORF">ERS852471_00493</name>
</gene>
<dbReference type="NCBIfam" id="TIGR00589">
    <property type="entry name" value="ogt"/>
    <property type="match status" value="1"/>
</dbReference>
<evidence type="ECO:0000256" key="1">
    <source>
        <dbReference type="ARBA" id="ARBA00001286"/>
    </source>
</evidence>
<dbReference type="RefSeq" id="WP_055263585.1">
    <property type="nucleotide sequence ID" value="NZ_CABIXQ010000003.1"/>
</dbReference>
<dbReference type="SUPFAM" id="SSF53155">
    <property type="entry name" value="Methylated DNA-protein cysteine methyltransferase domain"/>
    <property type="match status" value="1"/>
</dbReference>
<keyword evidence="3 9" id="KW-0963">Cytoplasm</keyword>
<dbReference type="Pfam" id="PF02870">
    <property type="entry name" value="Methyltransf_1N"/>
    <property type="match status" value="1"/>
</dbReference>
<dbReference type="Proteomes" id="UP000095594">
    <property type="component" value="Unassembled WGS sequence"/>
</dbReference>
<dbReference type="GO" id="GO:0006307">
    <property type="term" value="P:DNA alkylation repair"/>
    <property type="evidence" value="ECO:0007669"/>
    <property type="project" value="UniProtKB-UniRule"/>
</dbReference>
<evidence type="ECO:0000256" key="4">
    <source>
        <dbReference type="ARBA" id="ARBA00022603"/>
    </source>
</evidence>
<evidence type="ECO:0000256" key="2">
    <source>
        <dbReference type="ARBA" id="ARBA00008711"/>
    </source>
</evidence>
<evidence type="ECO:0000259" key="11">
    <source>
        <dbReference type="Pfam" id="PF02870"/>
    </source>
</evidence>
<feature type="domain" description="Methylguanine DNA methyltransferase ribonuclease-like" evidence="11">
    <location>
        <begin position="1"/>
        <end position="63"/>
    </location>
</feature>
<dbReference type="GO" id="GO:0005737">
    <property type="term" value="C:cytoplasm"/>
    <property type="evidence" value="ECO:0007669"/>
    <property type="project" value="UniProtKB-SubCell"/>
</dbReference>
<keyword evidence="5 9" id="KW-0808">Transferase</keyword>
<dbReference type="PANTHER" id="PTHR10815:SF13">
    <property type="entry name" value="METHYLATED-DNA--PROTEIN-CYSTEINE METHYLTRANSFERASE"/>
    <property type="match status" value="1"/>
</dbReference>
<keyword evidence="4 9" id="KW-0489">Methyltransferase</keyword>
<comment type="miscellaneous">
    <text evidence="9">This enzyme catalyzes only one turnover and therefore is not strictly catalytic. According to one definition, an enzyme is a biocatalyst that acts repeatedly and over many reaction cycles.</text>
</comment>
<dbReference type="OrthoDB" id="9802228at2"/>
<comment type="catalytic activity">
    <reaction evidence="8 9">
        <text>a 6-O-methyl-2'-deoxyguanosine in DNA + L-cysteinyl-[protein] = S-methyl-L-cysteinyl-[protein] + a 2'-deoxyguanosine in DNA</text>
        <dbReference type="Rhea" id="RHEA:24000"/>
        <dbReference type="Rhea" id="RHEA-COMP:10131"/>
        <dbReference type="Rhea" id="RHEA-COMP:10132"/>
        <dbReference type="Rhea" id="RHEA-COMP:11367"/>
        <dbReference type="Rhea" id="RHEA-COMP:11368"/>
        <dbReference type="ChEBI" id="CHEBI:29950"/>
        <dbReference type="ChEBI" id="CHEBI:82612"/>
        <dbReference type="ChEBI" id="CHEBI:85445"/>
        <dbReference type="ChEBI" id="CHEBI:85448"/>
        <dbReference type="EC" id="2.1.1.63"/>
    </reaction>
</comment>
<comment type="catalytic activity">
    <reaction evidence="1 9">
        <text>a 4-O-methyl-thymidine in DNA + L-cysteinyl-[protein] = a thymidine in DNA + S-methyl-L-cysteinyl-[protein]</text>
        <dbReference type="Rhea" id="RHEA:53428"/>
        <dbReference type="Rhea" id="RHEA-COMP:10131"/>
        <dbReference type="Rhea" id="RHEA-COMP:10132"/>
        <dbReference type="Rhea" id="RHEA-COMP:13555"/>
        <dbReference type="Rhea" id="RHEA-COMP:13556"/>
        <dbReference type="ChEBI" id="CHEBI:29950"/>
        <dbReference type="ChEBI" id="CHEBI:82612"/>
        <dbReference type="ChEBI" id="CHEBI:137386"/>
        <dbReference type="ChEBI" id="CHEBI:137387"/>
        <dbReference type="EC" id="2.1.1.63"/>
    </reaction>
</comment>
<proteinExistence type="inferred from homology"/>